<dbReference type="AlphaFoldDB" id="A0AAN4ZD30"/>
<dbReference type="EMBL" id="BTRK01000002">
    <property type="protein sequence ID" value="GMR34755.1"/>
    <property type="molecule type" value="Genomic_DNA"/>
</dbReference>
<evidence type="ECO:0000313" key="1">
    <source>
        <dbReference type="EMBL" id="GMR34755.1"/>
    </source>
</evidence>
<proteinExistence type="predicted"/>
<sequence length="83" mass="9403">FLRTTFSDSEQKYPANCGEVLPTMEVVGNYANLGPVQKYGDYGFCTTGKFQYLARSLDKKSQEPWTDTYITYSTYVGCVDGTW</sequence>
<feature type="non-terminal residue" evidence="1">
    <location>
        <position position="83"/>
    </location>
</feature>
<reference evidence="2" key="1">
    <citation type="submission" date="2022-10" db="EMBL/GenBank/DDBJ databases">
        <title>Genome assembly of Pristionchus species.</title>
        <authorList>
            <person name="Yoshida K."/>
            <person name="Sommer R.J."/>
        </authorList>
    </citation>
    <scope>NUCLEOTIDE SEQUENCE [LARGE SCALE GENOMIC DNA]</scope>
    <source>
        <strain evidence="2">RS5460</strain>
    </source>
</reference>
<keyword evidence="2" id="KW-1185">Reference proteome</keyword>
<name>A0AAN4ZD30_9BILA</name>
<accession>A0AAN4ZD30</accession>
<evidence type="ECO:0000313" key="2">
    <source>
        <dbReference type="Proteomes" id="UP001328107"/>
    </source>
</evidence>
<organism evidence="1 2">
    <name type="scientific">Pristionchus mayeri</name>
    <dbReference type="NCBI Taxonomy" id="1317129"/>
    <lineage>
        <taxon>Eukaryota</taxon>
        <taxon>Metazoa</taxon>
        <taxon>Ecdysozoa</taxon>
        <taxon>Nematoda</taxon>
        <taxon>Chromadorea</taxon>
        <taxon>Rhabditida</taxon>
        <taxon>Rhabditina</taxon>
        <taxon>Diplogasteromorpha</taxon>
        <taxon>Diplogasteroidea</taxon>
        <taxon>Neodiplogasteridae</taxon>
        <taxon>Pristionchus</taxon>
    </lineage>
</organism>
<comment type="caution">
    <text evidence="1">The sequence shown here is derived from an EMBL/GenBank/DDBJ whole genome shotgun (WGS) entry which is preliminary data.</text>
</comment>
<dbReference type="Proteomes" id="UP001328107">
    <property type="component" value="Unassembled WGS sequence"/>
</dbReference>
<feature type="non-terminal residue" evidence="1">
    <location>
        <position position="1"/>
    </location>
</feature>
<gene>
    <name evidence="1" type="ORF">PMAYCL1PPCAC_04950</name>
</gene>
<protein>
    <submittedName>
        <fullName evidence="1">Uncharacterized protein</fullName>
    </submittedName>
</protein>